<evidence type="ECO:0000313" key="4">
    <source>
        <dbReference type="Proteomes" id="UP000270296"/>
    </source>
</evidence>
<name>A0A183ILU4_9BILA</name>
<accession>A0A183ILU4</accession>
<organism evidence="5">
    <name type="scientific">Soboliphyme baturini</name>
    <dbReference type="NCBI Taxonomy" id="241478"/>
    <lineage>
        <taxon>Eukaryota</taxon>
        <taxon>Metazoa</taxon>
        <taxon>Ecdysozoa</taxon>
        <taxon>Nematoda</taxon>
        <taxon>Enoplea</taxon>
        <taxon>Dorylaimia</taxon>
        <taxon>Dioctophymatida</taxon>
        <taxon>Dioctophymatoidea</taxon>
        <taxon>Soboliphymatidae</taxon>
        <taxon>Soboliphyme</taxon>
    </lineage>
</organism>
<dbReference type="SUPFAM" id="SSF54236">
    <property type="entry name" value="Ubiquitin-like"/>
    <property type="match status" value="1"/>
</dbReference>
<evidence type="ECO:0000313" key="5">
    <source>
        <dbReference type="WBParaSite" id="SBAD_0000478301-mRNA-1"/>
    </source>
</evidence>
<dbReference type="OrthoDB" id="442921at2759"/>
<reference evidence="3 4" key="2">
    <citation type="submission" date="2018-11" db="EMBL/GenBank/DDBJ databases">
        <authorList>
            <consortium name="Pathogen Informatics"/>
        </authorList>
    </citation>
    <scope>NUCLEOTIDE SEQUENCE [LARGE SCALE GENOMIC DNA]</scope>
</reference>
<protein>
    <submittedName>
        <fullName evidence="5">Rad60-SLD domain-containing protein</fullName>
    </submittedName>
</protein>
<dbReference type="InterPro" id="IPR029071">
    <property type="entry name" value="Ubiquitin-like_domsf"/>
</dbReference>
<gene>
    <name evidence="3" type="ORF">SBAD_LOCUS4590</name>
</gene>
<dbReference type="PANTHER" id="PTHR47813">
    <property type="entry name" value="UBIQUITIN-LIKE SUPERFAMILY PROTEIN"/>
    <property type="match status" value="1"/>
</dbReference>
<dbReference type="EMBL" id="UZAM01008418">
    <property type="protein sequence ID" value="VDP04876.1"/>
    <property type="molecule type" value="Genomic_DNA"/>
</dbReference>
<dbReference type="CDD" id="cd01763">
    <property type="entry name" value="Ubl_SUMO_like"/>
    <property type="match status" value="1"/>
</dbReference>
<sequence>MYCDPDDHDDDLLYTVRRKYRAPVVPLAEQILTPALQPANRQPKKNQTSKNDGERDSCSDIVILDDSSSDDSDASSVICLDDDNSERNTKNGETFSDRNANDSDSALDEVEKALLSTVGISVCCNRQILKFRLSRDDQFSKILELYTSHCKLPPHSVMFSFNGESIDVETTPAKLELENDDIIDVHSADT</sequence>
<feature type="region of interest" description="Disordered" evidence="1">
    <location>
        <begin position="33"/>
        <end position="103"/>
    </location>
</feature>
<dbReference type="AlphaFoldDB" id="A0A183ILU4"/>
<keyword evidence="4" id="KW-1185">Reference proteome</keyword>
<dbReference type="InterPro" id="IPR022617">
    <property type="entry name" value="Rad60/SUMO-like_dom"/>
</dbReference>
<dbReference type="Gene3D" id="3.10.20.90">
    <property type="entry name" value="Phosphatidylinositol 3-kinase Catalytic Subunit, Chain A, domain 1"/>
    <property type="match status" value="1"/>
</dbReference>
<reference evidence="5" key="1">
    <citation type="submission" date="2016-06" db="UniProtKB">
        <authorList>
            <consortium name="WormBaseParasite"/>
        </authorList>
    </citation>
    <scope>IDENTIFICATION</scope>
</reference>
<dbReference type="Pfam" id="PF11976">
    <property type="entry name" value="Rad60-SLD"/>
    <property type="match status" value="1"/>
</dbReference>
<evidence type="ECO:0000313" key="3">
    <source>
        <dbReference type="EMBL" id="VDP04876.1"/>
    </source>
</evidence>
<feature type="compositionally biased region" description="Basic and acidic residues" evidence="1">
    <location>
        <begin position="85"/>
        <end position="101"/>
    </location>
</feature>
<dbReference type="Proteomes" id="UP000270296">
    <property type="component" value="Unassembled WGS sequence"/>
</dbReference>
<proteinExistence type="predicted"/>
<dbReference type="PANTHER" id="PTHR47813:SF2">
    <property type="entry name" value="UBIQUITIN-LIKE SUPERFAMILY PROTEIN"/>
    <property type="match status" value="1"/>
</dbReference>
<evidence type="ECO:0000259" key="2">
    <source>
        <dbReference type="Pfam" id="PF11976"/>
    </source>
</evidence>
<feature type="domain" description="Rad60/SUMO-like" evidence="2">
    <location>
        <begin position="128"/>
        <end position="185"/>
    </location>
</feature>
<dbReference type="WBParaSite" id="SBAD_0000478301-mRNA-1">
    <property type="protein sequence ID" value="SBAD_0000478301-mRNA-1"/>
    <property type="gene ID" value="SBAD_0000478301"/>
</dbReference>
<evidence type="ECO:0000256" key="1">
    <source>
        <dbReference type="SAM" id="MobiDB-lite"/>
    </source>
</evidence>